<dbReference type="InterPro" id="IPR014001">
    <property type="entry name" value="Helicase_ATP-bd"/>
</dbReference>
<dbReference type="EMBL" id="SMLG01000012">
    <property type="protein sequence ID" value="TDE42295.1"/>
    <property type="molecule type" value="Genomic_DNA"/>
</dbReference>
<name>A0A4R5F3Z2_9FLAO</name>
<dbReference type="InterPro" id="IPR027417">
    <property type="entry name" value="P-loop_NTPase"/>
</dbReference>
<feature type="domain" description="Helicase ATP-binding" evidence="6">
    <location>
        <begin position="30"/>
        <end position="200"/>
    </location>
</feature>
<evidence type="ECO:0000259" key="6">
    <source>
        <dbReference type="PROSITE" id="PS51192"/>
    </source>
</evidence>
<sequence>MKLKKINEELQQALIENGLTEANAMQKETFSTMKSGSDCIIIAPKGSGKSTTIVLNVIQKLAGANEESPRALIIVEDKAKVLEMESLFEKYGKNSNLEVYGVHDKGDMEYDKNYISSGIDVLIGTPNKLSEMFTTAGFNVNRLKMFILDDADPILKLRHETKIMRISNSIVRTQRIIFSEQFTDRIEILAEKMLVEPFEFDFDGAEEDEDEDFEEEENFEADQDEDFEEQEGDEENGNK</sequence>
<dbReference type="PANTHER" id="PTHR47959">
    <property type="entry name" value="ATP-DEPENDENT RNA HELICASE RHLE-RELATED"/>
    <property type="match status" value="1"/>
</dbReference>
<dbReference type="GO" id="GO:0005524">
    <property type="term" value="F:ATP binding"/>
    <property type="evidence" value="ECO:0007669"/>
    <property type="project" value="UniProtKB-KW"/>
</dbReference>
<proteinExistence type="predicted"/>
<dbReference type="RefSeq" id="WP_131917097.1">
    <property type="nucleotide sequence ID" value="NZ_SMLG01000012.1"/>
</dbReference>
<dbReference type="PANTHER" id="PTHR47959:SF1">
    <property type="entry name" value="ATP-DEPENDENT RNA HELICASE DBPA"/>
    <property type="match status" value="1"/>
</dbReference>
<dbReference type="Gene3D" id="3.40.50.300">
    <property type="entry name" value="P-loop containing nucleotide triphosphate hydrolases"/>
    <property type="match status" value="1"/>
</dbReference>
<keyword evidence="3 7" id="KW-0347">Helicase</keyword>
<accession>A0A4R5F3Z2</accession>
<evidence type="ECO:0000256" key="5">
    <source>
        <dbReference type="SAM" id="MobiDB-lite"/>
    </source>
</evidence>
<evidence type="ECO:0000313" key="8">
    <source>
        <dbReference type="Proteomes" id="UP000294814"/>
    </source>
</evidence>
<dbReference type="GO" id="GO:0005829">
    <property type="term" value="C:cytosol"/>
    <property type="evidence" value="ECO:0007669"/>
    <property type="project" value="TreeGrafter"/>
</dbReference>
<dbReference type="AlphaFoldDB" id="A0A4R5F3Z2"/>
<dbReference type="Proteomes" id="UP000294814">
    <property type="component" value="Unassembled WGS sequence"/>
</dbReference>
<dbReference type="OrthoDB" id="1118340at2"/>
<dbReference type="GO" id="GO:0003724">
    <property type="term" value="F:RNA helicase activity"/>
    <property type="evidence" value="ECO:0007669"/>
    <property type="project" value="TreeGrafter"/>
</dbReference>
<dbReference type="GO" id="GO:0003676">
    <property type="term" value="F:nucleic acid binding"/>
    <property type="evidence" value="ECO:0007669"/>
    <property type="project" value="InterPro"/>
</dbReference>
<keyword evidence="1" id="KW-0547">Nucleotide-binding</keyword>
<feature type="region of interest" description="Disordered" evidence="5">
    <location>
        <begin position="200"/>
        <end position="239"/>
    </location>
</feature>
<evidence type="ECO:0000256" key="1">
    <source>
        <dbReference type="ARBA" id="ARBA00022741"/>
    </source>
</evidence>
<dbReference type="InterPro" id="IPR050079">
    <property type="entry name" value="DEAD_box_RNA_helicase"/>
</dbReference>
<keyword evidence="8" id="KW-1185">Reference proteome</keyword>
<dbReference type="SUPFAM" id="SSF52540">
    <property type="entry name" value="P-loop containing nucleoside triphosphate hydrolases"/>
    <property type="match status" value="1"/>
</dbReference>
<protein>
    <submittedName>
        <fullName evidence="7">DEAD/DEAH box helicase</fullName>
    </submittedName>
</protein>
<keyword evidence="4" id="KW-0067">ATP-binding</keyword>
<dbReference type="PROSITE" id="PS51192">
    <property type="entry name" value="HELICASE_ATP_BIND_1"/>
    <property type="match status" value="1"/>
</dbReference>
<organism evidence="7 8">
    <name type="scientific">Flavobacterium rhamnosiphilum</name>
    <dbReference type="NCBI Taxonomy" id="2541724"/>
    <lineage>
        <taxon>Bacteria</taxon>
        <taxon>Pseudomonadati</taxon>
        <taxon>Bacteroidota</taxon>
        <taxon>Flavobacteriia</taxon>
        <taxon>Flavobacteriales</taxon>
        <taxon>Flavobacteriaceae</taxon>
        <taxon>Flavobacterium</taxon>
    </lineage>
</organism>
<evidence type="ECO:0000256" key="2">
    <source>
        <dbReference type="ARBA" id="ARBA00022801"/>
    </source>
</evidence>
<dbReference type="SMART" id="SM00487">
    <property type="entry name" value="DEXDc"/>
    <property type="match status" value="1"/>
</dbReference>
<evidence type="ECO:0000313" key="7">
    <source>
        <dbReference type="EMBL" id="TDE42295.1"/>
    </source>
</evidence>
<gene>
    <name evidence="7" type="ORF">E0I26_14175</name>
</gene>
<reference evidence="7 8" key="1">
    <citation type="submission" date="2019-03" db="EMBL/GenBank/DDBJ databases">
        <title>Novel species of Flavobacterium.</title>
        <authorList>
            <person name="Liu Q."/>
            <person name="Xin Y.-H."/>
        </authorList>
    </citation>
    <scope>NUCLEOTIDE SEQUENCE [LARGE SCALE GENOMIC DNA]</scope>
    <source>
        <strain evidence="7 8">LB3P52</strain>
    </source>
</reference>
<dbReference type="GO" id="GO:0016787">
    <property type="term" value="F:hydrolase activity"/>
    <property type="evidence" value="ECO:0007669"/>
    <property type="project" value="UniProtKB-KW"/>
</dbReference>
<evidence type="ECO:0000256" key="3">
    <source>
        <dbReference type="ARBA" id="ARBA00022806"/>
    </source>
</evidence>
<dbReference type="InterPro" id="IPR011545">
    <property type="entry name" value="DEAD/DEAH_box_helicase_dom"/>
</dbReference>
<keyword evidence="2" id="KW-0378">Hydrolase</keyword>
<comment type="caution">
    <text evidence="7">The sequence shown here is derived from an EMBL/GenBank/DDBJ whole genome shotgun (WGS) entry which is preliminary data.</text>
</comment>
<dbReference type="Pfam" id="PF00270">
    <property type="entry name" value="DEAD"/>
    <property type="match status" value="1"/>
</dbReference>
<evidence type="ECO:0000256" key="4">
    <source>
        <dbReference type="ARBA" id="ARBA00022840"/>
    </source>
</evidence>